<feature type="transmembrane region" description="Helical" evidence="1">
    <location>
        <begin position="149"/>
        <end position="169"/>
    </location>
</feature>
<gene>
    <name evidence="2" type="ORF">AGLY_010491</name>
</gene>
<evidence type="ECO:0000313" key="3">
    <source>
        <dbReference type="Proteomes" id="UP000475862"/>
    </source>
</evidence>
<reference evidence="2 3" key="1">
    <citation type="submission" date="2019-08" db="EMBL/GenBank/DDBJ databases">
        <title>The genome of the soybean aphid Biotype 1, its phylome, world population structure and adaptation to the North American continent.</title>
        <authorList>
            <person name="Giordano R."/>
            <person name="Donthu R.K."/>
            <person name="Hernandez A.G."/>
            <person name="Wright C.L."/>
            <person name="Zimin A.V."/>
        </authorList>
    </citation>
    <scope>NUCLEOTIDE SEQUENCE [LARGE SCALE GENOMIC DNA]</scope>
    <source>
        <tissue evidence="2">Whole aphids</tissue>
    </source>
</reference>
<dbReference type="Proteomes" id="UP000475862">
    <property type="component" value="Unassembled WGS sequence"/>
</dbReference>
<evidence type="ECO:0000256" key="1">
    <source>
        <dbReference type="SAM" id="Phobius"/>
    </source>
</evidence>
<protein>
    <submittedName>
        <fullName evidence="2">Uncharacterized protein</fullName>
    </submittedName>
</protein>
<dbReference type="AlphaFoldDB" id="A0A6G0TDW6"/>
<name>A0A6G0TDW6_APHGL</name>
<proteinExistence type="predicted"/>
<evidence type="ECO:0000313" key="2">
    <source>
        <dbReference type="EMBL" id="KAE9531285.1"/>
    </source>
</evidence>
<feature type="transmembrane region" description="Helical" evidence="1">
    <location>
        <begin position="51"/>
        <end position="73"/>
    </location>
</feature>
<feature type="transmembrane region" description="Helical" evidence="1">
    <location>
        <begin position="120"/>
        <end position="137"/>
    </location>
</feature>
<keyword evidence="1" id="KW-1133">Transmembrane helix</keyword>
<keyword evidence="3" id="KW-1185">Reference proteome</keyword>
<dbReference type="EMBL" id="VYZN01000041">
    <property type="protein sequence ID" value="KAE9531285.1"/>
    <property type="molecule type" value="Genomic_DNA"/>
</dbReference>
<feature type="transmembrane region" description="Helical" evidence="1">
    <location>
        <begin position="29"/>
        <end position="45"/>
    </location>
</feature>
<sequence length="190" mass="22063">MIMLKHSPYIMRSQLLSLNLPMIKLKNTVLFWFCTSTIFKYHIVIPASLNFLVYFGYITIRASSAILSFLIFCNSNINSSASSSLSSSSEASKSNGSSTSNVAIGTCSGRIFFLDYNINFGIKVLTLFISYSLYLLWRFTTYRFSRNTFFFFFEYFCKILFLELFSCALSRFSTQNNNNTYYRPSHHYNY</sequence>
<dbReference type="OrthoDB" id="30179at2759"/>
<keyword evidence="1" id="KW-0472">Membrane</keyword>
<comment type="caution">
    <text evidence="2">The sequence shown here is derived from an EMBL/GenBank/DDBJ whole genome shotgun (WGS) entry which is preliminary data.</text>
</comment>
<accession>A0A6G0TDW6</accession>
<keyword evidence="1" id="KW-0812">Transmembrane</keyword>
<organism evidence="2 3">
    <name type="scientific">Aphis glycines</name>
    <name type="common">Soybean aphid</name>
    <dbReference type="NCBI Taxonomy" id="307491"/>
    <lineage>
        <taxon>Eukaryota</taxon>
        <taxon>Metazoa</taxon>
        <taxon>Ecdysozoa</taxon>
        <taxon>Arthropoda</taxon>
        <taxon>Hexapoda</taxon>
        <taxon>Insecta</taxon>
        <taxon>Pterygota</taxon>
        <taxon>Neoptera</taxon>
        <taxon>Paraneoptera</taxon>
        <taxon>Hemiptera</taxon>
        <taxon>Sternorrhyncha</taxon>
        <taxon>Aphidomorpha</taxon>
        <taxon>Aphidoidea</taxon>
        <taxon>Aphididae</taxon>
        <taxon>Aphidini</taxon>
        <taxon>Aphis</taxon>
        <taxon>Aphis</taxon>
    </lineage>
</organism>